<dbReference type="PANTHER" id="PTHR40621:SF9">
    <property type="entry name" value="MEAB PROTEIN"/>
    <property type="match status" value="1"/>
</dbReference>
<evidence type="ECO:0000256" key="3">
    <source>
        <dbReference type="SAM" id="MobiDB-lite"/>
    </source>
</evidence>
<dbReference type="OrthoDB" id="2285533at2759"/>
<dbReference type="InterPro" id="IPR046347">
    <property type="entry name" value="bZIP_sf"/>
</dbReference>
<dbReference type="GO" id="GO:0000976">
    <property type="term" value="F:transcription cis-regulatory region binding"/>
    <property type="evidence" value="ECO:0007669"/>
    <property type="project" value="InterPro"/>
</dbReference>
<proteinExistence type="predicted"/>
<feature type="compositionally biased region" description="Polar residues" evidence="3">
    <location>
        <begin position="340"/>
        <end position="356"/>
    </location>
</feature>
<dbReference type="PROSITE" id="PS00036">
    <property type="entry name" value="BZIP_BASIC"/>
    <property type="match status" value="1"/>
</dbReference>
<organism evidence="5 6">
    <name type="scientific">Gnomoniopsis smithogilvyi</name>
    <dbReference type="NCBI Taxonomy" id="1191159"/>
    <lineage>
        <taxon>Eukaryota</taxon>
        <taxon>Fungi</taxon>
        <taxon>Dikarya</taxon>
        <taxon>Ascomycota</taxon>
        <taxon>Pezizomycotina</taxon>
        <taxon>Sordariomycetes</taxon>
        <taxon>Sordariomycetidae</taxon>
        <taxon>Diaporthales</taxon>
        <taxon>Gnomoniaceae</taxon>
        <taxon>Gnomoniopsis</taxon>
    </lineage>
</organism>
<feature type="region of interest" description="Disordered" evidence="3">
    <location>
        <begin position="306"/>
        <end position="362"/>
    </location>
</feature>
<evidence type="ECO:0000256" key="2">
    <source>
        <dbReference type="ARBA" id="ARBA00023242"/>
    </source>
</evidence>
<feature type="domain" description="BZIP" evidence="4">
    <location>
        <begin position="71"/>
        <end position="85"/>
    </location>
</feature>
<keyword evidence="2" id="KW-0539">Nucleus</keyword>
<accession>A0A9W9CXB8</accession>
<feature type="compositionally biased region" description="Low complexity" evidence="3">
    <location>
        <begin position="250"/>
        <end position="268"/>
    </location>
</feature>
<dbReference type="CDD" id="cd14688">
    <property type="entry name" value="bZIP_YAP"/>
    <property type="match status" value="1"/>
</dbReference>
<evidence type="ECO:0000313" key="6">
    <source>
        <dbReference type="Proteomes" id="UP001140453"/>
    </source>
</evidence>
<keyword evidence="6" id="KW-1185">Reference proteome</keyword>
<sequence length="390" mass="42258">MASDKPTCDDKKDAIKLDSEESPLGSSVDGESGEPGEGEGEGDGTGLTNPPEQAPKRKGGRKPIYATTEERKQRNRQAQAAFRERRTEYIKQLEHTIGVHEQTLANLNAAHRTAADECLMLRYKNSLLERILLEKGIDVQAELQAKHGSPNFGPTHMPAMIPPPPISRTLLTRHGSRRSTSSIAPKIETAGAYNQLPPLQPQHVSPKSQRPPAAASPTEGAFGGPSPASSDGALRLKQQQQQMVPPTRMMPPAMHQQQQQQPQMARMGSGAGGANTAGAPFYQTPQYQSHLQQLEQEYDADILDEQQGQGQEGEDGPGPYPGAAYAHAAAQQQQQQQQQMSPTATTAAGQQPQGMSMANMLDPTMDWDPFGLSASMQFPTSFSFDTSNMR</sequence>
<dbReference type="GO" id="GO:0001228">
    <property type="term" value="F:DNA-binding transcription activator activity, RNA polymerase II-specific"/>
    <property type="evidence" value="ECO:0007669"/>
    <property type="project" value="TreeGrafter"/>
</dbReference>
<dbReference type="AlphaFoldDB" id="A0A9W9CXB8"/>
<feature type="region of interest" description="Disordered" evidence="3">
    <location>
        <begin position="196"/>
        <end position="281"/>
    </location>
</feature>
<feature type="region of interest" description="Disordered" evidence="3">
    <location>
        <begin position="151"/>
        <end position="184"/>
    </location>
</feature>
<feature type="compositionally biased region" description="Low complexity" evidence="3">
    <location>
        <begin position="321"/>
        <end position="339"/>
    </location>
</feature>
<evidence type="ECO:0000259" key="4">
    <source>
        <dbReference type="PROSITE" id="PS00036"/>
    </source>
</evidence>
<dbReference type="GO" id="GO:0090575">
    <property type="term" value="C:RNA polymerase II transcription regulator complex"/>
    <property type="evidence" value="ECO:0007669"/>
    <property type="project" value="TreeGrafter"/>
</dbReference>
<feature type="region of interest" description="Disordered" evidence="3">
    <location>
        <begin position="1"/>
        <end position="78"/>
    </location>
</feature>
<dbReference type="InterPro" id="IPR004827">
    <property type="entry name" value="bZIP"/>
</dbReference>
<evidence type="ECO:0000256" key="1">
    <source>
        <dbReference type="ARBA" id="ARBA00004123"/>
    </source>
</evidence>
<comment type="caution">
    <text evidence="5">The sequence shown here is derived from an EMBL/GenBank/DDBJ whole genome shotgun (WGS) entry which is preliminary data.</text>
</comment>
<name>A0A9W9CXB8_9PEZI</name>
<dbReference type="Proteomes" id="UP001140453">
    <property type="component" value="Unassembled WGS sequence"/>
</dbReference>
<comment type="subcellular location">
    <subcellularLocation>
        <location evidence="1">Nucleus</location>
    </subcellularLocation>
</comment>
<reference evidence="5" key="1">
    <citation type="submission" date="2022-10" db="EMBL/GenBank/DDBJ databases">
        <title>Tapping the CABI collections for fungal endophytes: first genome assemblies for Collariella, Neodidymelliopsis, Ascochyta clinopodiicola, Didymella pomorum, Didymosphaeria variabile, Neocosmospora piperis and Neocucurbitaria cava.</title>
        <authorList>
            <person name="Hill R."/>
        </authorList>
    </citation>
    <scope>NUCLEOTIDE SEQUENCE</scope>
    <source>
        <strain evidence="5">IMI 355082</strain>
    </source>
</reference>
<protein>
    <recommendedName>
        <fullName evidence="4">BZIP domain-containing protein</fullName>
    </recommendedName>
</protein>
<dbReference type="PANTHER" id="PTHR40621">
    <property type="entry name" value="TRANSCRIPTION FACTOR KAPC-RELATED"/>
    <property type="match status" value="1"/>
</dbReference>
<evidence type="ECO:0000313" key="5">
    <source>
        <dbReference type="EMBL" id="KAJ4391039.1"/>
    </source>
</evidence>
<dbReference type="Gene3D" id="1.20.5.170">
    <property type="match status" value="1"/>
</dbReference>
<dbReference type="SUPFAM" id="SSF57959">
    <property type="entry name" value="Leucine zipper domain"/>
    <property type="match status" value="1"/>
</dbReference>
<gene>
    <name evidence="5" type="ORF">N0V93_004652</name>
</gene>
<feature type="compositionally biased region" description="Acidic residues" evidence="3">
    <location>
        <begin position="31"/>
        <end position="42"/>
    </location>
</feature>
<dbReference type="EMBL" id="JAPEVB010000003">
    <property type="protein sequence ID" value="KAJ4391039.1"/>
    <property type="molecule type" value="Genomic_DNA"/>
</dbReference>
<dbReference type="InterPro" id="IPR050936">
    <property type="entry name" value="AP-1-like"/>
</dbReference>
<feature type="compositionally biased region" description="Basic and acidic residues" evidence="3">
    <location>
        <begin position="1"/>
        <end position="19"/>
    </location>
</feature>